<keyword evidence="3" id="KW-1185">Reference proteome</keyword>
<accession>A0A432M6A2</accession>
<dbReference type="RefSeq" id="WP_126685125.1">
    <property type="nucleotide sequence ID" value="NZ_RYYV01000008.1"/>
</dbReference>
<sequence length="332" mass="36891">MRSSPGRGGDVMKAISSKTVYLALLLACTLPASAAETPPIGQSFAEFWSAAAGKPFQQQEHAWNRDIEALRRDVYDTVVWEKQHDPYWQARRQMWLRARFAKYPALAADIPVEVRALQDALAKQSLRFKALFPDADAHPPVAILLAPNFDAKSGVLGNGKPILVFAADSLLLEHAQLDIVVPHELFHLYHAQHAGIRNDGVMPDVPLTVPLFEEGLATYVSGELAPGHTDGELLLEDELGAIPASRLPEIARRFLTDARNKAIDPEHPDRFQRWFNAAPKPYQQGLPNRSGYWLGLQLIRYLRHTYTLAQIAAWSPTQADAQVMAALQQISS</sequence>
<protein>
    <recommendedName>
        <fullName evidence="4">DUF2268 domain-containing protein</fullName>
    </recommendedName>
</protein>
<dbReference type="EMBL" id="RYYV01000008">
    <property type="protein sequence ID" value="RUL74929.1"/>
    <property type="molecule type" value="Genomic_DNA"/>
</dbReference>
<keyword evidence="1" id="KW-0732">Signal</keyword>
<proteinExistence type="predicted"/>
<feature type="chain" id="PRO_5019528647" description="DUF2268 domain-containing protein" evidence="1">
    <location>
        <begin position="35"/>
        <end position="332"/>
    </location>
</feature>
<dbReference type="AlphaFoldDB" id="A0A432M6A2"/>
<evidence type="ECO:0008006" key="4">
    <source>
        <dbReference type="Google" id="ProtNLM"/>
    </source>
</evidence>
<organism evidence="2 3">
    <name type="scientific">Dyella choica</name>
    <dbReference type="NCBI Taxonomy" id="1927959"/>
    <lineage>
        <taxon>Bacteria</taxon>
        <taxon>Pseudomonadati</taxon>
        <taxon>Pseudomonadota</taxon>
        <taxon>Gammaproteobacteria</taxon>
        <taxon>Lysobacterales</taxon>
        <taxon>Rhodanobacteraceae</taxon>
        <taxon>Dyella</taxon>
    </lineage>
</organism>
<gene>
    <name evidence="2" type="ORF">EKH80_12675</name>
</gene>
<reference evidence="2 3" key="1">
    <citation type="submission" date="2018-12" db="EMBL/GenBank/DDBJ databases">
        <title>Dyella dinghuensis sp. nov. DHOA06 and Dyella choica sp. nov. 4M-K27, isolated from forest soil.</title>
        <authorList>
            <person name="Qiu L.-H."/>
            <person name="Gao Z.-H."/>
        </authorList>
    </citation>
    <scope>NUCLEOTIDE SEQUENCE [LARGE SCALE GENOMIC DNA]</scope>
    <source>
        <strain evidence="2 3">4M-K27</strain>
    </source>
</reference>
<dbReference type="Proteomes" id="UP000274358">
    <property type="component" value="Unassembled WGS sequence"/>
</dbReference>
<feature type="signal peptide" evidence="1">
    <location>
        <begin position="1"/>
        <end position="34"/>
    </location>
</feature>
<evidence type="ECO:0000313" key="2">
    <source>
        <dbReference type="EMBL" id="RUL74929.1"/>
    </source>
</evidence>
<evidence type="ECO:0000256" key="1">
    <source>
        <dbReference type="SAM" id="SignalP"/>
    </source>
</evidence>
<name>A0A432M6A2_9GAMM</name>
<comment type="caution">
    <text evidence="2">The sequence shown here is derived from an EMBL/GenBank/DDBJ whole genome shotgun (WGS) entry which is preliminary data.</text>
</comment>
<evidence type="ECO:0000313" key="3">
    <source>
        <dbReference type="Proteomes" id="UP000274358"/>
    </source>
</evidence>